<sequence>MESQDMENRKSRKSTFLYVILLTLCVPLAYVYLILVTGLLDKIQEGHIGLTLMIVFLPLFFYWGLVAVVGIINIGQSFKIYKTGNPIECVNRMLIHKYGLVVFFCVNFLVLFIYYFFISMAVLVGSRGAAIIFAPVLLPWLIVAVVFSVGATWLAILPGSFYGIQVIRMTYKSGKIGFAEAVVHTVFQFFFLFDVLDAMYLATEKWGRGKKSSVIIGCVYLFAVFATIYLIIKMKSMF</sequence>
<dbReference type="InterPro" id="IPR046594">
    <property type="entry name" value="DUF6652"/>
</dbReference>
<proteinExistence type="predicted"/>
<keyword evidence="1" id="KW-0472">Membrane</keyword>
<dbReference type="Proteomes" id="UP000003793">
    <property type="component" value="Unassembled WGS sequence"/>
</dbReference>
<feature type="transmembrane region" description="Helical" evidence="1">
    <location>
        <begin position="213"/>
        <end position="232"/>
    </location>
</feature>
<keyword evidence="1" id="KW-1133">Transmembrane helix</keyword>
<feature type="transmembrane region" description="Helical" evidence="1">
    <location>
        <begin position="16"/>
        <end position="40"/>
    </location>
</feature>
<feature type="transmembrane region" description="Helical" evidence="1">
    <location>
        <begin position="95"/>
        <end position="117"/>
    </location>
</feature>
<dbReference type="AlphaFoldDB" id="C0B4K1"/>
<feature type="transmembrane region" description="Helical" evidence="1">
    <location>
        <begin position="176"/>
        <end position="193"/>
    </location>
</feature>
<dbReference type="Pfam" id="PF20357">
    <property type="entry name" value="DUF6652"/>
    <property type="match status" value="1"/>
</dbReference>
<name>C0B4K1_9FIRM</name>
<evidence type="ECO:0000313" key="3">
    <source>
        <dbReference type="Proteomes" id="UP000003793"/>
    </source>
</evidence>
<comment type="caution">
    <text evidence="2">The sequence shown here is derived from an EMBL/GenBank/DDBJ whole genome shotgun (WGS) entry which is preliminary data.</text>
</comment>
<feature type="transmembrane region" description="Helical" evidence="1">
    <location>
        <begin position="52"/>
        <end position="74"/>
    </location>
</feature>
<accession>C0B4K1</accession>
<gene>
    <name evidence="2" type="ORF">COPCOM_00061</name>
</gene>
<dbReference type="HOGENOM" id="CLU_1208449_0_0_9"/>
<reference evidence="2 3" key="1">
    <citation type="submission" date="2009-02" db="EMBL/GenBank/DDBJ databases">
        <authorList>
            <person name="Fulton L."/>
            <person name="Clifton S."/>
            <person name="Fulton B."/>
            <person name="Xu J."/>
            <person name="Minx P."/>
            <person name="Pepin K.H."/>
            <person name="Johnson M."/>
            <person name="Bhonagiri V."/>
            <person name="Nash W.E."/>
            <person name="Mardis E.R."/>
            <person name="Wilson R.K."/>
        </authorList>
    </citation>
    <scope>NUCLEOTIDE SEQUENCE [LARGE SCALE GENOMIC DNA]</scope>
    <source>
        <strain evidence="2 3">ATCC 27758</strain>
    </source>
</reference>
<feature type="transmembrane region" description="Helical" evidence="1">
    <location>
        <begin position="137"/>
        <end position="164"/>
    </location>
</feature>
<evidence type="ECO:0000256" key="1">
    <source>
        <dbReference type="SAM" id="Phobius"/>
    </source>
</evidence>
<dbReference type="EMBL" id="ABVR01000024">
    <property type="protein sequence ID" value="EEG91651.1"/>
    <property type="molecule type" value="Genomic_DNA"/>
</dbReference>
<reference evidence="2 3" key="2">
    <citation type="submission" date="2009-03" db="EMBL/GenBank/DDBJ databases">
        <title>Draft genome sequence of Coprococcus comes (ATCC 27758).</title>
        <authorList>
            <person name="Sudarsanam P."/>
            <person name="Ley R."/>
            <person name="Guruge J."/>
            <person name="Turnbaugh P.J."/>
            <person name="Mahowald M."/>
            <person name="Liep D."/>
            <person name="Gordon J."/>
        </authorList>
    </citation>
    <scope>NUCLEOTIDE SEQUENCE [LARGE SCALE GENOMIC DNA]</scope>
    <source>
        <strain evidence="2 3">ATCC 27758</strain>
    </source>
</reference>
<organism evidence="2 3">
    <name type="scientific">Coprococcus comes ATCC 27758</name>
    <dbReference type="NCBI Taxonomy" id="470146"/>
    <lineage>
        <taxon>Bacteria</taxon>
        <taxon>Bacillati</taxon>
        <taxon>Bacillota</taxon>
        <taxon>Clostridia</taxon>
        <taxon>Lachnospirales</taxon>
        <taxon>Lachnospiraceae</taxon>
        <taxon>Coprococcus</taxon>
    </lineage>
</organism>
<protein>
    <submittedName>
        <fullName evidence="2">Uncharacterized protein</fullName>
    </submittedName>
</protein>
<evidence type="ECO:0000313" key="2">
    <source>
        <dbReference type="EMBL" id="EEG91651.1"/>
    </source>
</evidence>
<keyword evidence="1" id="KW-0812">Transmembrane</keyword>